<sequence length="1435" mass="161197">MVNRQNGFFAKLTGLTSTVFNFNLENIHEAVDENLTALERAVLYGNSSKKCRKIIFVKELVKSLNSIGYEDFKKVIYPLLVKLSNDKEEIQYELCCQIGDLCAYLLQSNNGPDGCADIIKFLFPILERIIRNGQGGAGGGTGGGISGGNGVGSVGGSVGGNGGGISGGNGVGSVGGSVGGNGGGVGGGEVLANAMKALLILATHIKAKYRKSIIFPFILSLASSEKFKNLGFVLLIKISHIFEREMISRHLFPCIESFVRGKDQESKLFLSCYLHNICKIVNEEELIIILYMLKSLCNDPNDIVKIISMYNCVHVSCLYSKSLFLHFFVPLFNEFLKNSNLYIFYYALINMLFFISLFEDMDLIHPFYIHKMIFFFNNVFSSHLFTLNYLNDTAKRQSSYALVGVPRGGEAASPVGEAASPVGEAASPVGEAASPVGEAASPVGGAHKTEEPHRVAETDILSNPNVDVPTGVTPSKEEGPSSDSREISHGQSSQDNGGRSDTSHLSAKDESDAFERNHEGKREVQEDETTTLTMSFVSVKQNVHSQSVNMEEAQQMGGNGFYSKSDNHVKENNTDGAAQSNTLENVNGDENGTAAVQNGLSLFPSSSSLLESSNATSLLPSLLPSPSTSSLITPGSTSIFVNNGFINDLIISNNHFAVSVRQFFQVHGGEAGGASEGTKEKGVPLGEEKEVKVKEEEKEEEKVKVKGEEKKKESEPTHAWNHRDELFNLTDNDITCIDGVYNHDKTIDINQIKGWYFSDVDLIKGDMAYGAMFLRKGGKIDTHRERRPRKIHLNQKEDHIYNIEAVNVETIKKKFLFDTPYNIIVSHNINAVYITALHIPTLILVLKQHFFRFFSHVFFFVCTYPYYIIRKTMASLFYEILINFLEPSNFLEMTVDELNGEEDMMAKFRKSGADKILRSGADNISKSGADNISKSGEDRILRNGADKILRSGEDKISKRKSDTFSYPHLLKTDCERQRGGKNHSTKQDFPQITQTFNVDYATYCNMKRIQNMKSVTSDERINHLDKSSSSGRALSDSTPPTSNGPTEKQQGGDNYSDGGYSQGEIHDQGASQVGEDMGTQMDKGSEEDLQERTNIIKRVQSEINANLHESDFFRNEENENFFFYKKFLHKYEAIYEKYIQRFRKYYSEDSSLFFFHFFVCYFLRDSNVLVKKAILKRYDKMVLLFPSFVQKVLMSYLSYVLDVKTLDYSLRKRVSKVVCRMLSCAEDAQVVRRFLFPLFLRLCKDDVAIIRTYTASYFYLFLEKGCPQIYTFFKGGGEILPIEEYKKDRILTNGEKYKLRSRYFTGGEEITLVKTILVMFSRSCHFCDRQIFIKMCDGVINECPANLFLLYFLKPFVNLSVDKIKVVRTTWDKCVISQLKKKGHFLNAINIWGKQKEMQAQQETTTVDRENSSTPKKKDSDHVLDKTFDIHDLND</sequence>
<dbReference type="InterPro" id="IPR011989">
    <property type="entry name" value="ARM-like"/>
</dbReference>
<evidence type="ECO:0000313" key="3">
    <source>
        <dbReference type="EMBL" id="GAB65556.1"/>
    </source>
</evidence>
<dbReference type="InterPro" id="IPR016024">
    <property type="entry name" value="ARM-type_fold"/>
</dbReference>
<feature type="region of interest" description="Disordered" evidence="1">
    <location>
        <begin position="413"/>
        <end position="533"/>
    </location>
</feature>
<dbReference type="RefSeq" id="XP_004221503.1">
    <property type="nucleotide sequence ID" value="XM_004221455.1"/>
</dbReference>
<feature type="compositionally biased region" description="Polar residues" evidence="1">
    <location>
        <begin position="1027"/>
        <end position="1053"/>
    </location>
</feature>
<organism evidence="3 4">
    <name type="scientific">Plasmodium cynomolgi (strain B)</name>
    <dbReference type="NCBI Taxonomy" id="1120755"/>
    <lineage>
        <taxon>Eukaryota</taxon>
        <taxon>Sar</taxon>
        <taxon>Alveolata</taxon>
        <taxon>Apicomplexa</taxon>
        <taxon>Aconoidasida</taxon>
        <taxon>Haemosporida</taxon>
        <taxon>Plasmodiidae</taxon>
        <taxon>Plasmodium</taxon>
        <taxon>Plasmodium (Plasmodium)</taxon>
    </lineage>
</organism>
<evidence type="ECO:0000313" key="4">
    <source>
        <dbReference type="Proteomes" id="UP000006319"/>
    </source>
</evidence>
<reference evidence="3 4" key="1">
    <citation type="journal article" date="2012" name="Nat. Genet.">
        <title>Plasmodium cynomolgi genome sequences provide insight into Plasmodium vivax and the monkey malaria clade.</title>
        <authorList>
            <person name="Tachibana S."/>
            <person name="Sullivan S.A."/>
            <person name="Kawai S."/>
            <person name="Nakamura S."/>
            <person name="Kim H.R."/>
            <person name="Goto N."/>
            <person name="Arisue N."/>
            <person name="Palacpac N.M.Q."/>
            <person name="Honma H."/>
            <person name="Yagi M."/>
            <person name="Tougan T."/>
            <person name="Katakai Y."/>
            <person name="Kaneko O."/>
            <person name="Mita T."/>
            <person name="Kita K."/>
            <person name="Yasutomi Y."/>
            <person name="Sutton P.L."/>
            <person name="Shakhbatyan R."/>
            <person name="Horii T."/>
            <person name="Yasunaga T."/>
            <person name="Barnwell J.W."/>
            <person name="Escalante A.A."/>
            <person name="Carlton J.M."/>
            <person name="Tanabe K."/>
        </authorList>
    </citation>
    <scope>NUCLEOTIDE SEQUENCE [LARGE SCALE GENOMIC DNA]</scope>
    <source>
        <strain evidence="3 4">B</strain>
    </source>
</reference>
<feature type="region of interest" description="Disordered" evidence="1">
    <location>
        <begin position="1403"/>
        <end position="1423"/>
    </location>
</feature>
<feature type="region of interest" description="Disordered" evidence="1">
    <location>
        <begin position="1015"/>
        <end position="1066"/>
    </location>
</feature>
<feature type="compositionally biased region" description="Basic and acidic residues" evidence="1">
    <location>
        <begin position="1406"/>
        <end position="1423"/>
    </location>
</feature>
<dbReference type="Gene3D" id="1.25.10.10">
    <property type="entry name" value="Leucine-rich Repeat Variant"/>
    <property type="match status" value="2"/>
</dbReference>
<feature type="compositionally biased region" description="Basic and acidic residues" evidence="1">
    <location>
        <begin position="475"/>
        <end position="488"/>
    </location>
</feature>
<dbReference type="EMBL" id="DF157098">
    <property type="protein sequence ID" value="GAB65556.1"/>
    <property type="molecule type" value="Genomic_DNA"/>
</dbReference>
<dbReference type="Proteomes" id="UP000006319">
    <property type="component" value="Chromosome 6"/>
</dbReference>
<dbReference type="OMA" id="NFFFYKK"/>
<proteinExistence type="predicted"/>
<dbReference type="VEuPathDB" id="PlasmoDB:PCYB_062880"/>
<evidence type="ECO:0000256" key="2">
    <source>
        <dbReference type="SAM" id="Phobius"/>
    </source>
</evidence>
<evidence type="ECO:0000256" key="1">
    <source>
        <dbReference type="SAM" id="MobiDB-lite"/>
    </source>
</evidence>
<feature type="transmembrane region" description="Helical" evidence="2">
    <location>
        <begin position="850"/>
        <end position="869"/>
    </location>
</feature>
<feature type="compositionally biased region" description="Basic and acidic residues" evidence="1">
    <location>
        <begin position="1016"/>
        <end position="1026"/>
    </location>
</feature>
<dbReference type="GeneID" id="14691796"/>
<feature type="region of interest" description="Disordered" evidence="1">
    <location>
        <begin position="694"/>
        <end position="717"/>
    </location>
</feature>
<dbReference type="SUPFAM" id="SSF48371">
    <property type="entry name" value="ARM repeat"/>
    <property type="match status" value="1"/>
</dbReference>
<feature type="compositionally biased region" description="Basic and acidic residues" evidence="1">
    <location>
        <begin position="506"/>
        <end position="524"/>
    </location>
</feature>
<dbReference type="KEGG" id="pcy:PCYB_062880"/>
<keyword evidence="2" id="KW-0812">Transmembrane</keyword>
<name>K6UCW4_PLACD</name>
<accession>K6UCW4</accession>
<dbReference type="OrthoDB" id="371480at2759"/>
<feature type="compositionally biased region" description="Basic and acidic residues" evidence="1">
    <location>
        <begin position="447"/>
        <end position="457"/>
    </location>
</feature>
<dbReference type="PhylomeDB" id="K6UCW4"/>
<protein>
    <submittedName>
        <fullName evidence="3">Uncharacterized protein</fullName>
    </submittedName>
</protein>
<gene>
    <name evidence="3" type="ORF">PCYB_062880</name>
</gene>
<feature type="compositionally biased region" description="Polar residues" evidence="1">
    <location>
        <begin position="489"/>
        <end position="505"/>
    </location>
</feature>
<feature type="transmembrane region" description="Helical" evidence="2">
    <location>
        <begin position="821"/>
        <end position="844"/>
    </location>
</feature>
<feature type="region of interest" description="Disordered" evidence="1">
    <location>
        <begin position="557"/>
        <end position="581"/>
    </location>
</feature>
<keyword evidence="2" id="KW-0472">Membrane</keyword>
<keyword evidence="4" id="KW-1185">Reference proteome</keyword>
<keyword evidence="2" id="KW-1133">Transmembrane helix</keyword>
<dbReference type="eggNOG" id="ENOG502SC5C">
    <property type="taxonomic scope" value="Eukaryota"/>
</dbReference>